<keyword evidence="3" id="KW-1185">Reference proteome</keyword>
<organism evidence="2 3">
    <name type="scientific">Datura stramonium</name>
    <name type="common">Jimsonweed</name>
    <name type="synonym">Common thornapple</name>
    <dbReference type="NCBI Taxonomy" id="4076"/>
    <lineage>
        <taxon>Eukaryota</taxon>
        <taxon>Viridiplantae</taxon>
        <taxon>Streptophyta</taxon>
        <taxon>Embryophyta</taxon>
        <taxon>Tracheophyta</taxon>
        <taxon>Spermatophyta</taxon>
        <taxon>Magnoliopsida</taxon>
        <taxon>eudicotyledons</taxon>
        <taxon>Gunneridae</taxon>
        <taxon>Pentapetalae</taxon>
        <taxon>asterids</taxon>
        <taxon>lamiids</taxon>
        <taxon>Solanales</taxon>
        <taxon>Solanaceae</taxon>
        <taxon>Solanoideae</taxon>
        <taxon>Datureae</taxon>
        <taxon>Datura</taxon>
    </lineage>
</organism>
<feature type="compositionally biased region" description="Polar residues" evidence="1">
    <location>
        <begin position="1"/>
        <end position="11"/>
    </location>
</feature>
<evidence type="ECO:0000313" key="3">
    <source>
        <dbReference type="Proteomes" id="UP000823775"/>
    </source>
</evidence>
<evidence type="ECO:0000256" key="1">
    <source>
        <dbReference type="SAM" id="MobiDB-lite"/>
    </source>
</evidence>
<feature type="compositionally biased region" description="Basic residues" evidence="1">
    <location>
        <begin position="16"/>
        <end position="25"/>
    </location>
</feature>
<sequence length="100" mass="10767">SPLEVSDSSVVGNCRGSKKGNKRLRAGNPKSSKARHCGKHHRGECLEGLDFCLYCGQPGHKYNDIASAKRDGRRGRAQTTPPTVVSSQFICLECGRSHAG</sequence>
<reference evidence="2 3" key="1">
    <citation type="journal article" date="2021" name="BMC Genomics">
        <title>Datura genome reveals duplications of psychoactive alkaloid biosynthetic genes and high mutation rate following tissue culture.</title>
        <authorList>
            <person name="Rajewski A."/>
            <person name="Carter-House D."/>
            <person name="Stajich J."/>
            <person name="Litt A."/>
        </authorList>
    </citation>
    <scope>NUCLEOTIDE SEQUENCE [LARGE SCALE GENOMIC DNA]</scope>
    <source>
        <strain evidence="2">AR-01</strain>
    </source>
</reference>
<name>A0ABS8RVA7_DATST</name>
<proteinExistence type="predicted"/>
<dbReference type="Proteomes" id="UP000823775">
    <property type="component" value="Unassembled WGS sequence"/>
</dbReference>
<protein>
    <submittedName>
        <fullName evidence="2">Uncharacterized protein</fullName>
    </submittedName>
</protein>
<feature type="non-terminal residue" evidence="2">
    <location>
        <position position="1"/>
    </location>
</feature>
<dbReference type="EMBL" id="JACEIK010000136">
    <property type="protein sequence ID" value="MCD7450547.1"/>
    <property type="molecule type" value="Genomic_DNA"/>
</dbReference>
<feature type="region of interest" description="Disordered" evidence="1">
    <location>
        <begin position="1"/>
        <end position="39"/>
    </location>
</feature>
<feature type="non-terminal residue" evidence="2">
    <location>
        <position position="100"/>
    </location>
</feature>
<evidence type="ECO:0000313" key="2">
    <source>
        <dbReference type="EMBL" id="MCD7450547.1"/>
    </source>
</evidence>
<accession>A0ABS8RVA7</accession>
<gene>
    <name evidence="2" type="ORF">HAX54_007007</name>
</gene>
<comment type="caution">
    <text evidence="2">The sequence shown here is derived from an EMBL/GenBank/DDBJ whole genome shotgun (WGS) entry which is preliminary data.</text>
</comment>